<accession>A0A4P9Z636</accession>
<dbReference type="Gene3D" id="2.60.120.340">
    <property type="entry name" value="Nucleoplasmin core domain"/>
    <property type="match status" value="1"/>
</dbReference>
<feature type="compositionally biased region" description="Acidic residues" evidence="7">
    <location>
        <begin position="138"/>
        <end position="156"/>
    </location>
</feature>
<feature type="compositionally biased region" description="Basic and acidic residues" evidence="7">
    <location>
        <begin position="157"/>
        <end position="172"/>
    </location>
</feature>
<evidence type="ECO:0000256" key="5">
    <source>
        <dbReference type="ARBA" id="ARBA00023235"/>
    </source>
</evidence>
<evidence type="ECO:0000256" key="6">
    <source>
        <dbReference type="PROSITE-ProRule" id="PRU00277"/>
    </source>
</evidence>
<comment type="catalytic activity">
    <reaction evidence="1 6">
        <text>[protein]-peptidylproline (omega=180) = [protein]-peptidylproline (omega=0)</text>
        <dbReference type="Rhea" id="RHEA:16237"/>
        <dbReference type="Rhea" id="RHEA-COMP:10747"/>
        <dbReference type="Rhea" id="RHEA-COMP:10748"/>
        <dbReference type="ChEBI" id="CHEBI:83833"/>
        <dbReference type="ChEBI" id="CHEBI:83834"/>
        <dbReference type="EC" id="5.2.1.8"/>
    </reaction>
</comment>
<dbReference type="Gene3D" id="3.10.50.40">
    <property type="match status" value="1"/>
</dbReference>
<dbReference type="PANTHER" id="PTHR43811:SF19">
    <property type="entry name" value="39 KDA FK506-BINDING NUCLEAR PROTEIN"/>
    <property type="match status" value="1"/>
</dbReference>
<dbReference type="GO" id="GO:0003755">
    <property type="term" value="F:peptidyl-prolyl cis-trans isomerase activity"/>
    <property type="evidence" value="ECO:0007669"/>
    <property type="project" value="UniProtKB-KW"/>
</dbReference>
<dbReference type="InterPro" id="IPR023566">
    <property type="entry name" value="PPIase_Fpr3/Fpr4-like"/>
</dbReference>
<dbReference type="SUPFAM" id="SSF54534">
    <property type="entry name" value="FKBP-like"/>
    <property type="match status" value="1"/>
</dbReference>
<evidence type="ECO:0000256" key="3">
    <source>
        <dbReference type="ARBA" id="ARBA00013194"/>
    </source>
</evidence>
<comment type="similarity">
    <text evidence="2">Belongs to the FKBP-type PPIase family. FKBP3/4 subfamily.</text>
</comment>
<dbReference type="InterPro" id="IPR001179">
    <property type="entry name" value="PPIase_FKBP_dom"/>
</dbReference>
<protein>
    <recommendedName>
        <fullName evidence="3 6">peptidylprolyl isomerase</fullName>
        <ecNumber evidence="3 6">5.2.1.8</ecNumber>
    </recommendedName>
</protein>
<dbReference type="InterPro" id="IPR046357">
    <property type="entry name" value="PPIase_dom_sf"/>
</dbReference>
<feature type="domain" description="PPIase FKBP-type" evidence="8">
    <location>
        <begin position="233"/>
        <end position="314"/>
    </location>
</feature>
<organism evidence="9 10">
    <name type="scientific">Syncephalis pseudoplumigaleata</name>
    <dbReference type="NCBI Taxonomy" id="1712513"/>
    <lineage>
        <taxon>Eukaryota</taxon>
        <taxon>Fungi</taxon>
        <taxon>Fungi incertae sedis</taxon>
        <taxon>Zoopagomycota</taxon>
        <taxon>Zoopagomycotina</taxon>
        <taxon>Zoopagomycetes</taxon>
        <taxon>Zoopagales</taxon>
        <taxon>Piptocephalidaceae</taxon>
        <taxon>Syncephalis</taxon>
    </lineage>
</organism>
<evidence type="ECO:0000313" key="10">
    <source>
        <dbReference type="Proteomes" id="UP000278143"/>
    </source>
</evidence>
<sequence>MLAGLHVEAEKQYTQEVDTSFRVAMASFGKNVTGSERCSVVAVVDDKEFVLCSLVPNKIEQQPLDVVFSPGETITLYTTGKNDIYLTGNYIPDNAEDGEDDEDDEEIDSDEFDEEDEEGDVEELNSEEEAELLKLIAQEDEDIEFSDEEEEEEEEEKPMPVKKQAEKRKAEEAPVQAQKEKKNKKDKKNKNKEKEAAPEQAAKKEEKPKSNELPNGLIIEDIDAGNGPKATKGKRLSMRYIGRLMNGKVFDQNTKGKPFNFKLGKGEVIKGWDMGIEGMMLNGKRRLTIPAKLAYGSRGAPPDIPPNATLQFDV</sequence>
<proteinExistence type="inferred from homology"/>
<keyword evidence="10" id="KW-1185">Reference proteome</keyword>
<dbReference type="PANTHER" id="PTHR43811">
    <property type="entry name" value="FKBP-TYPE PEPTIDYL-PROLYL CIS-TRANS ISOMERASE FKPA"/>
    <property type="match status" value="1"/>
</dbReference>
<dbReference type="Proteomes" id="UP000278143">
    <property type="component" value="Unassembled WGS sequence"/>
</dbReference>
<dbReference type="FunFam" id="3.10.50.40:FF:000006">
    <property type="entry name" value="Peptidyl-prolyl cis-trans isomerase"/>
    <property type="match status" value="1"/>
</dbReference>
<dbReference type="AlphaFoldDB" id="A0A4P9Z636"/>
<feature type="compositionally biased region" description="Basic and acidic residues" evidence="7">
    <location>
        <begin position="192"/>
        <end position="210"/>
    </location>
</feature>
<dbReference type="Pfam" id="PF00254">
    <property type="entry name" value="FKBP_C"/>
    <property type="match status" value="1"/>
</dbReference>
<name>A0A4P9Z636_9FUNG</name>
<keyword evidence="4 6" id="KW-0697">Rotamase</keyword>
<evidence type="ECO:0000256" key="2">
    <source>
        <dbReference type="ARBA" id="ARBA00007838"/>
    </source>
</evidence>
<dbReference type="GO" id="GO:0000785">
    <property type="term" value="C:chromatin"/>
    <property type="evidence" value="ECO:0007669"/>
    <property type="project" value="TreeGrafter"/>
</dbReference>
<feature type="non-terminal residue" evidence="9">
    <location>
        <position position="314"/>
    </location>
</feature>
<dbReference type="EC" id="5.2.1.8" evidence="3 6"/>
<evidence type="ECO:0000256" key="1">
    <source>
        <dbReference type="ARBA" id="ARBA00000971"/>
    </source>
</evidence>
<keyword evidence="5 6" id="KW-0413">Isomerase</keyword>
<dbReference type="EMBL" id="KZ989233">
    <property type="protein sequence ID" value="RKP27291.1"/>
    <property type="molecule type" value="Genomic_DNA"/>
</dbReference>
<evidence type="ECO:0000313" key="9">
    <source>
        <dbReference type="EMBL" id="RKP27291.1"/>
    </source>
</evidence>
<dbReference type="OrthoDB" id="1902587at2759"/>
<dbReference type="PIRSF" id="PIRSF001473">
    <property type="entry name" value="FK506-bp_FPR3"/>
    <property type="match status" value="1"/>
</dbReference>
<feature type="compositionally biased region" description="Basic residues" evidence="7">
    <location>
        <begin position="181"/>
        <end position="191"/>
    </location>
</feature>
<feature type="compositionally biased region" description="Acidic residues" evidence="7">
    <location>
        <begin position="94"/>
        <end position="130"/>
    </location>
</feature>
<reference evidence="10" key="1">
    <citation type="journal article" date="2018" name="Nat. Microbiol.">
        <title>Leveraging single-cell genomics to expand the fungal tree of life.</title>
        <authorList>
            <person name="Ahrendt S.R."/>
            <person name="Quandt C.A."/>
            <person name="Ciobanu D."/>
            <person name="Clum A."/>
            <person name="Salamov A."/>
            <person name="Andreopoulos B."/>
            <person name="Cheng J.F."/>
            <person name="Woyke T."/>
            <person name="Pelin A."/>
            <person name="Henrissat B."/>
            <person name="Reynolds N.K."/>
            <person name="Benny G.L."/>
            <person name="Smith M.E."/>
            <person name="James T.Y."/>
            <person name="Grigoriev I.V."/>
        </authorList>
    </citation>
    <scope>NUCLEOTIDE SEQUENCE [LARGE SCALE GENOMIC DNA]</scope>
    <source>
        <strain evidence="10">Benny S71-1</strain>
    </source>
</reference>
<dbReference type="GO" id="GO:0005730">
    <property type="term" value="C:nucleolus"/>
    <property type="evidence" value="ECO:0007669"/>
    <property type="project" value="TreeGrafter"/>
</dbReference>
<dbReference type="PROSITE" id="PS50059">
    <property type="entry name" value="FKBP_PPIASE"/>
    <property type="match status" value="1"/>
</dbReference>
<evidence type="ECO:0000256" key="7">
    <source>
        <dbReference type="SAM" id="MobiDB-lite"/>
    </source>
</evidence>
<feature type="region of interest" description="Disordered" evidence="7">
    <location>
        <begin position="89"/>
        <end position="231"/>
    </location>
</feature>
<evidence type="ECO:0000256" key="4">
    <source>
        <dbReference type="ARBA" id="ARBA00023110"/>
    </source>
</evidence>
<gene>
    <name evidence="9" type="ORF">SYNPS1DRAFT_12900</name>
</gene>
<evidence type="ECO:0000259" key="8">
    <source>
        <dbReference type="PROSITE" id="PS50059"/>
    </source>
</evidence>
<dbReference type="InterPro" id="IPR041232">
    <property type="entry name" value="NPL"/>
</dbReference>
<dbReference type="Pfam" id="PF17800">
    <property type="entry name" value="NPL"/>
    <property type="match status" value="1"/>
</dbReference>